<sequence>MSLFFLPKLALISTKSPILFISGPHSTTVYALNQHRRLKQHKQRLIQYVTMLTNRAETDRKLNRDADFLPVPWGLGFAKSSGVHSVSWELDEDAGENESGPGLEICRGGSGVSRQPVSIDDSEVNEGREEVVEDDGRLMVSVW</sequence>
<evidence type="ECO:0000313" key="2">
    <source>
        <dbReference type="EMBL" id="OCT48894.1"/>
    </source>
</evidence>
<comment type="caution">
    <text evidence="2">The sequence shown here is derived from an EMBL/GenBank/DDBJ whole genome shotgun (WGS) entry which is preliminary data.</text>
</comment>
<protein>
    <submittedName>
        <fullName evidence="2">Uncharacterized protein</fullName>
    </submittedName>
</protein>
<feature type="region of interest" description="Disordered" evidence="1">
    <location>
        <begin position="91"/>
        <end position="118"/>
    </location>
</feature>
<dbReference type="Proteomes" id="UP000094526">
    <property type="component" value="Unassembled WGS sequence"/>
</dbReference>
<organism evidence="2 3">
    <name type="scientific">Cladophialophora carrionii</name>
    <dbReference type="NCBI Taxonomy" id="86049"/>
    <lineage>
        <taxon>Eukaryota</taxon>
        <taxon>Fungi</taxon>
        <taxon>Dikarya</taxon>
        <taxon>Ascomycota</taxon>
        <taxon>Pezizomycotina</taxon>
        <taxon>Eurotiomycetes</taxon>
        <taxon>Chaetothyriomycetidae</taxon>
        <taxon>Chaetothyriales</taxon>
        <taxon>Herpotrichiellaceae</taxon>
        <taxon>Cladophialophora</taxon>
    </lineage>
</organism>
<proteinExistence type="predicted"/>
<keyword evidence="3" id="KW-1185">Reference proteome</keyword>
<accession>A0A1C1CK44</accession>
<reference evidence="3" key="1">
    <citation type="submission" date="2015-07" db="EMBL/GenBank/DDBJ databases">
        <authorList>
            <person name="Teixeira M.M."/>
            <person name="Souza R.C."/>
            <person name="Almeida L.G."/>
            <person name="Vicente V.A."/>
            <person name="de Hoog S."/>
            <person name="Bocca A.L."/>
            <person name="de Almeida S.R."/>
            <person name="Vasconcelos A.T."/>
            <person name="Felipe M.S."/>
        </authorList>
    </citation>
    <scope>NUCLEOTIDE SEQUENCE [LARGE SCALE GENOMIC DNA]</scope>
    <source>
        <strain evidence="3">KSF</strain>
    </source>
</reference>
<dbReference type="AlphaFoldDB" id="A0A1C1CK44"/>
<gene>
    <name evidence="2" type="ORF">CLCR_05236</name>
</gene>
<dbReference type="VEuPathDB" id="FungiDB:CLCR_05236"/>
<name>A0A1C1CK44_9EURO</name>
<dbReference type="EMBL" id="LGRB01000011">
    <property type="protein sequence ID" value="OCT48894.1"/>
    <property type="molecule type" value="Genomic_DNA"/>
</dbReference>
<evidence type="ECO:0000256" key="1">
    <source>
        <dbReference type="SAM" id="MobiDB-lite"/>
    </source>
</evidence>
<evidence type="ECO:0000313" key="3">
    <source>
        <dbReference type="Proteomes" id="UP000094526"/>
    </source>
</evidence>